<feature type="domain" description="MPN" evidence="2">
    <location>
        <begin position="299"/>
        <end position="438"/>
    </location>
</feature>
<dbReference type="GO" id="GO:0008237">
    <property type="term" value="F:metallopeptidase activity"/>
    <property type="evidence" value="ECO:0007669"/>
    <property type="project" value="InterPro"/>
</dbReference>
<reference evidence="3" key="1">
    <citation type="submission" date="2021-01" db="EMBL/GenBank/DDBJ databases">
        <authorList>
            <person name="Corre E."/>
            <person name="Pelletier E."/>
            <person name="Niang G."/>
            <person name="Scheremetjew M."/>
            <person name="Finn R."/>
            <person name="Kale V."/>
            <person name="Holt S."/>
            <person name="Cochrane G."/>
            <person name="Meng A."/>
            <person name="Brown T."/>
            <person name="Cohen L."/>
        </authorList>
    </citation>
    <scope>NUCLEOTIDE SEQUENCE</scope>
    <source>
        <strain evidence="3">NIES-2562</strain>
    </source>
</reference>
<dbReference type="InterPro" id="IPR015063">
    <property type="entry name" value="USP8_dimer"/>
</dbReference>
<dbReference type="Gene3D" id="3.40.140.10">
    <property type="entry name" value="Cytidine Deaminase, domain 2"/>
    <property type="match status" value="1"/>
</dbReference>
<dbReference type="PANTHER" id="PTHR12947">
    <property type="entry name" value="AMSH-LIKE PROTEASE"/>
    <property type="match status" value="1"/>
</dbReference>
<gene>
    <name evidence="3" type="ORF">PBIL07802_LOCUS29599</name>
</gene>
<feature type="region of interest" description="Disordered" evidence="1">
    <location>
        <begin position="107"/>
        <end position="192"/>
    </location>
</feature>
<dbReference type="InterPro" id="IPR037518">
    <property type="entry name" value="MPN"/>
</dbReference>
<feature type="compositionally biased region" description="Basic and acidic residues" evidence="1">
    <location>
        <begin position="107"/>
        <end position="156"/>
    </location>
</feature>
<name>A0A7S3GI94_9EUKA</name>
<dbReference type="AlphaFoldDB" id="A0A7S3GI94"/>
<sequence length="482" mass="52715">MSTGGQPPSVFSLRALQHDIAQKSKITPKTGYSFKSYLKSLPSLFEKGKLAFDFNDHEQAYRLLYKYVLLTVENLQHHSEYDNFKRDTAFTSLKKQAVEALAMVEKSQKKLEEREAREEAAYRKWEEDKKREKERLEDEKRRKAEEASKEEEGKEEEKEEEESFPSMPAFPMDPSMGGMGVPPGPPGGTVPMPMDPGEVPPLPNFDETFGLDEEHPGGEGKVRPIDPNAVHPGMPASVGGEFGGGENVPSGPPMGVAGSAHGGDMGHEGGGGVPPAMGPPAGMNGVAGDAPPAVLPPAKQLATLVVAADLVHAFAALSYHNTEKGVETVAVIAGHHRKNEQNNSEYYEVSALIVPKQSGTSDSCDMQDDHQISEKLEELGLVSVGWIHTHPTQTAFLSSVDLHTHYSYQKLLDEAAAFVLAPTDPTSQLGIFRLTDEGMDIIGNCSERGFHEHPKNLFDHCRHIYMEPRFQTQVIDLRAPGS</sequence>
<dbReference type="InterPro" id="IPR000555">
    <property type="entry name" value="JAMM/MPN+_dom"/>
</dbReference>
<protein>
    <recommendedName>
        <fullName evidence="2">MPN domain-containing protein</fullName>
    </recommendedName>
</protein>
<organism evidence="3">
    <name type="scientific">Palpitomonas bilix</name>
    <dbReference type="NCBI Taxonomy" id="652834"/>
    <lineage>
        <taxon>Eukaryota</taxon>
        <taxon>Eukaryota incertae sedis</taxon>
    </lineage>
</organism>
<accession>A0A7S3GI94</accession>
<dbReference type="GO" id="GO:0016020">
    <property type="term" value="C:membrane"/>
    <property type="evidence" value="ECO:0007669"/>
    <property type="project" value="TreeGrafter"/>
</dbReference>
<dbReference type="PROSITE" id="PS50249">
    <property type="entry name" value="MPN"/>
    <property type="match status" value="1"/>
</dbReference>
<dbReference type="GO" id="GO:0070536">
    <property type="term" value="P:protein K63-linked deubiquitination"/>
    <property type="evidence" value="ECO:0007669"/>
    <property type="project" value="TreeGrafter"/>
</dbReference>
<evidence type="ECO:0000256" key="1">
    <source>
        <dbReference type="SAM" id="MobiDB-lite"/>
    </source>
</evidence>
<dbReference type="Pfam" id="PF08969">
    <property type="entry name" value="USP8_dimer"/>
    <property type="match status" value="1"/>
</dbReference>
<dbReference type="Gene3D" id="1.20.58.80">
    <property type="entry name" value="Phosphotransferase system, lactose/cellobiose-type IIA subunit"/>
    <property type="match status" value="1"/>
</dbReference>
<dbReference type="GO" id="GO:0005768">
    <property type="term" value="C:endosome"/>
    <property type="evidence" value="ECO:0007669"/>
    <property type="project" value="TreeGrafter"/>
</dbReference>
<dbReference type="GO" id="GO:0061578">
    <property type="term" value="F:K63-linked deubiquitinase activity"/>
    <property type="evidence" value="ECO:0007669"/>
    <property type="project" value="TreeGrafter"/>
</dbReference>
<evidence type="ECO:0000313" key="3">
    <source>
        <dbReference type="EMBL" id="CAE0267255.1"/>
    </source>
</evidence>
<dbReference type="EMBL" id="HBIB01045162">
    <property type="protein sequence ID" value="CAE0267255.1"/>
    <property type="molecule type" value="Transcribed_RNA"/>
</dbReference>
<dbReference type="PANTHER" id="PTHR12947:SF13">
    <property type="entry name" value="FI19924P1"/>
    <property type="match status" value="1"/>
</dbReference>
<proteinExistence type="predicted"/>
<evidence type="ECO:0000259" key="2">
    <source>
        <dbReference type="PROSITE" id="PS50249"/>
    </source>
</evidence>
<dbReference type="SUPFAM" id="SSF102712">
    <property type="entry name" value="JAB1/MPN domain"/>
    <property type="match status" value="1"/>
</dbReference>
<dbReference type="Pfam" id="PF01398">
    <property type="entry name" value="JAB"/>
    <property type="match status" value="1"/>
</dbReference>
<dbReference type="SMART" id="SM00232">
    <property type="entry name" value="JAB_MPN"/>
    <property type="match status" value="1"/>
</dbReference>